<dbReference type="PANTHER" id="PTHR48073:SF5">
    <property type="entry name" value="O-SUCCINYLBENZOATE SYNTHASE"/>
    <property type="match status" value="1"/>
</dbReference>
<dbReference type="GO" id="GO:0016854">
    <property type="term" value="F:racemase and epimerase activity"/>
    <property type="evidence" value="ECO:0007669"/>
    <property type="project" value="UniProtKB-ARBA"/>
</dbReference>
<evidence type="ECO:0000256" key="6">
    <source>
        <dbReference type="NCBIfam" id="TIGR01928"/>
    </source>
</evidence>
<reference evidence="8" key="1">
    <citation type="submission" date="2020-10" db="EMBL/GenBank/DDBJ databases">
        <authorList>
            <person name="Kadnikov V."/>
            <person name="Beletsky A.V."/>
            <person name="Mardanov A.V."/>
            <person name="Karnachuk O.V."/>
            <person name="Ravin N.V."/>
        </authorList>
    </citation>
    <scope>NUCLEOTIDE SEQUENCE</scope>
    <source>
        <strain evidence="8">Bu02</strain>
    </source>
</reference>
<dbReference type="InterPro" id="IPR013341">
    <property type="entry name" value="Mandelate_racemase_N_dom"/>
</dbReference>
<evidence type="ECO:0000256" key="1">
    <source>
        <dbReference type="ARBA" id="ARBA00001968"/>
    </source>
</evidence>
<comment type="cofactor">
    <cofactor evidence="1">
        <name>a divalent metal cation</name>
        <dbReference type="ChEBI" id="CHEBI:60240"/>
    </cofactor>
</comment>
<dbReference type="Gene3D" id="3.20.20.120">
    <property type="entry name" value="Enolase-like C-terminal domain"/>
    <property type="match status" value="1"/>
</dbReference>
<dbReference type="SMART" id="SM00922">
    <property type="entry name" value="MR_MLE"/>
    <property type="match status" value="1"/>
</dbReference>
<dbReference type="SFLD" id="SFLDF00009">
    <property type="entry name" value="o-succinylbenzoate_synthase"/>
    <property type="match status" value="1"/>
</dbReference>
<evidence type="ECO:0000256" key="4">
    <source>
        <dbReference type="ARBA" id="ARBA00023239"/>
    </source>
</evidence>
<dbReference type="EMBL" id="CP062796">
    <property type="protein sequence ID" value="QUL99567.1"/>
    <property type="molecule type" value="Genomic_DNA"/>
</dbReference>
<evidence type="ECO:0000256" key="2">
    <source>
        <dbReference type="ARBA" id="ARBA00022723"/>
    </source>
</evidence>
<dbReference type="SUPFAM" id="SSF51604">
    <property type="entry name" value="Enolase C-terminal domain-like"/>
    <property type="match status" value="1"/>
</dbReference>
<accession>A0AAT9LEW3</accession>
<protein>
    <recommendedName>
        <fullName evidence="5 6">o-succinylbenzoate synthase</fullName>
        <ecNumber evidence="5 6">4.2.1.113</ecNumber>
    </recommendedName>
</protein>
<dbReference type="PANTHER" id="PTHR48073">
    <property type="entry name" value="O-SUCCINYLBENZOATE SYNTHASE-RELATED"/>
    <property type="match status" value="1"/>
</dbReference>
<dbReference type="SFLD" id="SFLDS00001">
    <property type="entry name" value="Enolase"/>
    <property type="match status" value="1"/>
</dbReference>
<dbReference type="GO" id="GO:0009234">
    <property type="term" value="P:menaquinone biosynthetic process"/>
    <property type="evidence" value="ECO:0007669"/>
    <property type="project" value="UniProtKB-UniRule"/>
</dbReference>
<sequence>MNIRMPLVSPFETSFGKETDRNTLIVAISSEGLTGWAESPTLSSPLYNEETTETAWHVMKDFLIPLVLGKEFNHPSELPKAYKAIRGNNIAKSGIEGAFWDLYAKARGIPLWRAVGGTREKIAVGVSLGIEPSVSVLLQKIERYLSDGYRKIKVKIKPGWDVDVVEQIRHEFGDIPLMVDANSAFTLNDIPLFKRMDEFGLIMIEQPLEHDDIVEHSYLQRELRTPICLDESILHAKDAKNALDLGSARVINIKIARVGGMSEAKAIHDLCKVRGVPVWCGGMLETGIGRAHNLAIASLEGFTIPGDTSASSRYFKEDIIEPEVVVEDGYIDLTTATGRSPGIGYKVREDRLRKWLVREEVFRA</sequence>
<gene>
    <name evidence="8" type="primary">menC</name>
    <name evidence="8" type="ORF">IMF26_03730</name>
</gene>
<dbReference type="Pfam" id="PF02746">
    <property type="entry name" value="MR_MLE_N"/>
    <property type="match status" value="1"/>
</dbReference>
<evidence type="ECO:0000256" key="5">
    <source>
        <dbReference type="ARBA" id="ARBA00029491"/>
    </source>
</evidence>
<dbReference type="InterPro" id="IPR010197">
    <property type="entry name" value="OSBS/NAAAR"/>
</dbReference>
<evidence type="ECO:0000313" key="8">
    <source>
        <dbReference type="EMBL" id="QUL99567.1"/>
    </source>
</evidence>
<dbReference type="KEGG" id="fcz:IMF26_03730"/>
<dbReference type="AlphaFoldDB" id="A0AAT9LEW3"/>
<evidence type="ECO:0000259" key="7">
    <source>
        <dbReference type="SMART" id="SM00922"/>
    </source>
</evidence>
<keyword evidence="2" id="KW-0479">Metal-binding</keyword>
<dbReference type="SFLD" id="SFLDG00180">
    <property type="entry name" value="muconate_cycloisomerase"/>
    <property type="match status" value="1"/>
</dbReference>
<feature type="domain" description="Mandelate racemase/muconate lactonizing enzyme C-terminal" evidence="7">
    <location>
        <begin position="134"/>
        <end position="226"/>
    </location>
</feature>
<dbReference type="Pfam" id="PF13378">
    <property type="entry name" value="MR_MLE_C"/>
    <property type="match status" value="1"/>
</dbReference>
<keyword evidence="3" id="KW-0460">Magnesium</keyword>
<dbReference type="GO" id="GO:0046872">
    <property type="term" value="F:metal ion binding"/>
    <property type="evidence" value="ECO:0007669"/>
    <property type="project" value="UniProtKB-KW"/>
</dbReference>
<dbReference type="EC" id="4.2.1.113" evidence="5 6"/>
<dbReference type="SUPFAM" id="SSF54826">
    <property type="entry name" value="Enolase N-terminal domain-like"/>
    <property type="match status" value="1"/>
</dbReference>
<dbReference type="NCBIfam" id="TIGR01928">
    <property type="entry name" value="menC_lowGC_arch"/>
    <property type="match status" value="1"/>
</dbReference>
<dbReference type="GO" id="GO:0043748">
    <property type="term" value="F:O-succinylbenzoate synthase activity"/>
    <property type="evidence" value="ECO:0007669"/>
    <property type="project" value="UniProtKB-EC"/>
</dbReference>
<dbReference type="InterPro" id="IPR029065">
    <property type="entry name" value="Enolase_C-like"/>
</dbReference>
<dbReference type="InterPro" id="IPR013342">
    <property type="entry name" value="Mandelate_racemase_C"/>
</dbReference>
<dbReference type="InterPro" id="IPR029017">
    <property type="entry name" value="Enolase-like_N"/>
</dbReference>
<proteinExistence type="predicted"/>
<dbReference type="InterPro" id="IPR036849">
    <property type="entry name" value="Enolase-like_C_sf"/>
</dbReference>
<dbReference type="CDD" id="cd03317">
    <property type="entry name" value="NAAAR"/>
    <property type="match status" value="1"/>
</dbReference>
<name>A0AAT9LEW3_9FIRM</name>
<dbReference type="Gene3D" id="3.30.390.10">
    <property type="entry name" value="Enolase-like, N-terminal domain"/>
    <property type="match status" value="1"/>
</dbReference>
<evidence type="ECO:0000256" key="3">
    <source>
        <dbReference type="ARBA" id="ARBA00022842"/>
    </source>
</evidence>
<keyword evidence="4 8" id="KW-0456">Lyase</keyword>
<organism evidence="8">
    <name type="scientific">Candidatus Fermentithermobacillus carboniphilus</name>
    <dbReference type="NCBI Taxonomy" id="3085328"/>
    <lineage>
        <taxon>Bacteria</taxon>
        <taxon>Bacillati</taxon>
        <taxon>Bacillota</taxon>
        <taxon>Candidatus Fermentithermobacillia</taxon>
        <taxon>Candidatus Fermentithermobacillales</taxon>
        <taxon>Candidatus Fermentithermobacillaceae</taxon>
        <taxon>Candidatus Fermentithermobacillus</taxon>
    </lineage>
</organism>
<reference evidence="8" key="2">
    <citation type="journal article" date="2023" name="Biology">
        <title>Prokaryotic Life Associated with Coal-Fire Gas Vents Revealed by Metagenomics.</title>
        <authorList>
            <person name="Kadnikov V.V."/>
            <person name="Mardanov A.V."/>
            <person name="Beletsky A.V."/>
            <person name="Karnachuk O.V."/>
            <person name="Ravin N.V."/>
        </authorList>
    </citation>
    <scope>NUCLEOTIDE SEQUENCE</scope>
    <source>
        <strain evidence="8">Bu02</strain>
    </source>
</reference>